<dbReference type="AlphaFoldDB" id="A0AA36MQU3"/>
<accession>A0AA36MQU3</accession>
<feature type="domain" description="Nucleotide-diphospho-sugar transferase" evidence="2">
    <location>
        <begin position="25"/>
        <end position="185"/>
    </location>
</feature>
<evidence type="ECO:0000259" key="2">
    <source>
        <dbReference type="Pfam" id="PF03407"/>
    </source>
</evidence>
<reference evidence="3" key="1">
    <citation type="submission" date="2023-08" db="EMBL/GenBank/DDBJ databases">
        <authorList>
            <person name="Chen Y."/>
            <person name="Shah S."/>
            <person name="Dougan E. K."/>
            <person name="Thang M."/>
            <person name="Chan C."/>
        </authorList>
    </citation>
    <scope>NUCLEOTIDE SEQUENCE</scope>
</reference>
<gene>
    <name evidence="3" type="ORF">EVOR1521_LOCUS9561</name>
</gene>
<sequence>WQSTAEHRDNACILMARPLDHERMAHSACIQDEHLHRFLLNQLDAAADPHQRQQECAKKYERDNFTWEKMKMVEEYLQNSQNFSHVMILDADAALVRDHDILGKMAAELHAQHRDVFFTNEDWLLGGATRLNTGVFLARNTQWSKDLFSDTFEAHQRGPDTLKSWRIGVKDLQCTSNEQICLNDVLAAQNLSAHVILASGISYNRGGCTVEHCGEGVSDESMQEKGLQDERLEVLHFMGDHTLADKVLCDGPRDLTGEGPKGYGCSVAGSL</sequence>
<dbReference type="Gene3D" id="3.90.550.10">
    <property type="entry name" value="Spore Coat Polysaccharide Biosynthesis Protein SpsA, Chain A"/>
    <property type="match status" value="1"/>
</dbReference>
<comment type="similarity">
    <text evidence="1">Belongs to the glycosyltransferase 77 family.</text>
</comment>
<protein>
    <recommendedName>
        <fullName evidence="2">Nucleotide-diphospho-sugar transferase domain-containing protein</fullName>
    </recommendedName>
</protein>
<keyword evidence="4" id="KW-1185">Reference proteome</keyword>
<feature type="non-terminal residue" evidence="3">
    <location>
        <position position="1"/>
    </location>
</feature>
<dbReference type="Pfam" id="PF03407">
    <property type="entry name" value="Nucleotid_trans"/>
    <property type="match status" value="1"/>
</dbReference>
<dbReference type="InterPro" id="IPR005069">
    <property type="entry name" value="Nucl-diP-sugar_transferase"/>
</dbReference>
<evidence type="ECO:0000313" key="3">
    <source>
        <dbReference type="EMBL" id="CAJ1382080.1"/>
    </source>
</evidence>
<organism evidence="3 4">
    <name type="scientific">Effrenium voratum</name>
    <dbReference type="NCBI Taxonomy" id="2562239"/>
    <lineage>
        <taxon>Eukaryota</taxon>
        <taxon>Sar</taxon>
        <taxon>Alveolata</taxon>
        <taxon>Dinophyceae</taxon>
        <taxon>Suessiales</taxon>
        <taxon>Symbiodiniaceae</taxon>
        <taxon>Effrenium</taxon>
    </lineage>
</organism>
<dbReference type="InterPro" id="IPR029044">
    <property type="entry name" value="Nucleotide-diphossugar_trans"/>
</dbReference>
<evidence type="ECO:0000313" key="4">
    <source>
        <dbReference type="Proteomes" id="UP001178507"/>
    </source>
</evidence>
<proteinExistence type="inferred from homology"/>
<comment type="caution">
    <text evidence="3">The sequence shown here is derived from an EMBL/GenBank/DDBJ whole genome shotgun (WGS) entry which is preliminary data.</text>
</comment>
<name>A0AA36MQU3_9DINO</name>
<dbReference type="EMBL" id="CAUJNA010000870">
    <property type="protein sequence ID" value="CAJ1382080.1"/>
    <property type="molecule type" value="Genomic_DNA"/>
</dbReference>
<evidence type="ECO:0000256" key="1">
    <source>
        <dbReference type="ARBA" id="ARBA00007033"/>
    </source>
</evidence>
<dbReference type="SUPFAM" id="SSF53448">
    <property type="entry name" value="Nucleotide-diphospho-sugar transferases"/>
    <property type="match status" value="1"/>
</dbReference>
<dbReference type="Proteomes" id="UP001178507">
    <property type="component" value="Unassembled WGS sequence"/>
</dbReference>